<dbReference type="PANTHER" id="PTHR31080">
    <property type="entry name" value="PECTINESTERASE INHIBITOR-LIKE"/>
    <property type="match status" value="1"/>
</dbReference>
<evidence type="ECO:0000313" key="5">
    <source>
        <dbReference type="Proteomes" id="UP001374535"/>
    </source>
</evidence>
<feature type="domain" description="Pectinesterase inhibitor" evidence="3">
    <location>
        <begin position="57"/>
        <end position="214"/>
    </location>
</feature>
<dbReference type="InterPro" id="IPR006501">
    <property type="entry name" value="Pectinesterase_inhib_dom"/>
</dbReference>
<protein>
    <recommendedName>
        <fullName evidence="3">Pectinesterase inhibitor domain-containing protein</fullName>
    </recommendedName>
</protein>
<keyword evidence="5" id="KW-1185">Reference proteome</keyword>
<dbReference type="SUPFAM" id="SSF101148">
    <property type="entry name" value="Plant invertase/pectin methylesterase inhibitor"/>
    <property type="match status" value="1"/>
</dbReference>
<dbReference type="InterPro" id="IPR051955">
    <property type="entry name" value="PME_Inhibitor"/>
</dbReference>
<proteinExistence type="inferred from homology"/>
<gene>
    <name evidence="4" type="ORF">V8G54_015760</name>
</gene>
<dbReference type="EMBL" id="CP144696">
    <property type="protein sequence ID" value="WVZ11230.1"/>
    <property type="molecule type" value="Genomic_DNA"/>
</dbReference>
<evidence type="ECO:0000313" key="4">
    <source>
        <dbReference type="EMBL" id="WVZ11230.1"/>
    </source>
</evidence>
<dbReference type="AlphaFoldDB" id="A0AAQ3NLN8"/>
<accession>A0AAQ3NLN8</accession>
<keyword evidence="1" id="KW-0732">Signal</keyword>
<comment type="similarity">
    <text evidence="2">Belongs to the PMEI family.</text>
</comment>
<evidence type="ECO:0000259" key="3">
    <source>
        <dbReference type="SMART" id="SM00856"/>
    </source>
</evidence>
<dbReference type="SMART" id="SM00856">
    <property type="entry name" value="PMEI"/>
    <property type="match status" value="1"/>
</dbReference>
<dbReference type="CDD" id="cd15798">
    <property type="entry name" value="PMEI-like_3"/>
    <property type="match status" value="1"/>
</dbReference>
<dbReference type="Proteomes" id="UP001374535">
    <property type="component" value="Chromosome 5"/>
</dbReference>
<name>A0AAQ3NLN8_VIGMU</name>
<dbReference type="PANTHER" id="PTHR31080:SF112">
    <property type="entry name" value="PLANT INVERTASE_PECTIN METHYLESTERASE INHIBITOR"/>
    <property type="match status" value="1"/>
</dbReference>
<sequence>MCHHLLQNHLTLAFSHPFSCLFSFPYITNMKTQPISTLAFTLFLLLLSPPRAAAARPTPDPLRTSCAQARYPALCVQTLSNLSNTAAKPIDLAQAAVRASLARTRGLFAYLGALKAASQGFRLRQRVAVSDCVQQISDSVRELSKTLNELQHLRDETFQWQMSNVQTWTSAALTNGDTCISGFNAVAAGAGNTKLELKQRVTDVSMFTSNALYLISRLADSVTGKPRANSGN</sequence>
<dbReference type="GO" id="GO:0004857">
    <property type="term" value="F:enzyme inhibitor activity"/>
    <property type="evidence" value="ECO:0007669"/>
    <property type="project" value="InterPro"/>
</dbReference>
<reference evidence="4 5" key="1">
    <citation type="journal article" date="2023" name="Life. Sci Alliance">
        <title>Evolutionary insights into 3D genome organization and epigenetic landscape of Vigna mungo.</title>
        <authorList>
            <person name="Junaid A."/>
            <person name="Singh B."/>
            <person name="Bhatia S."/>
        </authorList>
    </citation>
    <scope>NUCLEOTIDE SEQUENCE [LARGE SCALE GENOMIC DNA]</scope>
    <source>
        <strain evidence="4">Urdbean</strain>
    </source>
</reference>
<evidence type="ECO:0000256" key="2">
    <source>
        <dbReference type="ARBA" id="ARBA00038471"/>
    </source>
</evidence>
<dbReference type="NCBIfam" id="TIGR01614">
    <property type="entry name" value="PME_inhib"/>
    <property type="match status" value="1"/>
</dbReference>
<dbReference type="Pfam" id="PF04043">
    <property type="entry name" value="PMEI"/>
    <property type="match status" value="1"/>
</dbReference>
<dbReference type="Gene3D" id="1.20.140.40">
    <property type="entry name" value="Invertase/pectin methylesterase inhibitor family protein"/>
    <property type="match status" value="1"/>
</dbReference>
<evidence type="ECO:0000256" key="1">
    <source>
        <dbReference type="ARBA" id="ARBA00022729"/>
    </source>
</evidence>
<organism evidence="4 5">
    <name type="scientific">Vigna mungo</name>
    <name type="common">Black gram</name>
    <name type="synonym">Phaseolus mungo</name>
    <dbReference type="NCBI Taxonomy" id="3915"/>
    <lineage>
        <taxon>Eukaryota</taxon>
        <taxon>Viridiplantae</taxon>
        <taxon>Streptophyta</taxon>
        <taxon>Embryophyta</taxon>
        <taxon>Tracheophyta</taxon>
        <taxon>Spermatophyta</taxon>
        <taxon>Magnoliopsida</taxon>
        <taxon>eudicotyledons</taxon>
        <taxon>Gunneridae</taxon>
        <taxon>Pentapetalae</taxon>
        <taxon>rosids</taxon>
        <taxon>fabids</taxon>
        <taxon>Fabales</taxon>
        <taxon>Fabaceae</taxon>
        <taxon>Papilionoideae</taxon>
        <taxon>50 kb inversion clade</taxon>
        <taxon>NPAAA clade</taxon>
        <taxon>indigoferoid/millettioid clade</taxon>
        <taxon>Phaseoleae</taxon>
        <taxon>Vigna</taxon>
    </lineage>
</organism>
<dbReference type="InterPro" id="IPR035513">
    <property type="entry name" value="Invertase/methylesterase_inhib"/>
</dbReference>